<evidence type="ECO:0000256" key="5">
    <source>
        <dbReference type="ARBA" id="ARBA00023136"/>
    </source>
</evidence>
<feature type="transmembrane region" description="Helical" evidence="7">
    <location>
        <begin position="40"/>
        <end position="61"/>
    </location>
</feature>
<evidence type="ECO:0000313" key="9">
    <source>
        <dbReference type="EMBL" id="KNC82891.1"/>
    </source>
</evidence>
<feature type="transmembrane region" description="Helical" evidence="7">
    <location>
        <begin position="186"/>
        <end position="209"/>
    </location>
</feature>
<keyword evidence="3 7" id="KW-0812">Transmembrane</keyword>
<dbReference type="eggNOG" id="ENOG502S0MY">
    <property type="taxonomic scope" value="Eukaryota"/>
</dbReference>
<feature type="region of interest" description="Disordered" evidence="6">
    <location>
        <begin position="312"/>
        <end position="334"/>
    </location>
</feature>
<protein>
    <recommendedName>
        <fullName evidence="8">Glycine transporter domain-containing protein</fullName>
    </recommendedName>
</protein>
<evidence type="ECO:0000313" key="10">
    <source>
        <dbReference type="Proteomes" id="UP000054560"/>
    </source>
</evidence>
<feature type="region of interest" description="Disordered" evidence="6">
    <location>
        <begin position="414"/>
        <end position="487"/>
    </location>
</feature>
<dbReference type="PANTHER" id="PTHR30506">
    <property type="entry name" value="INNER MEMBRANE PROTEIN"/>
    <property type="match status" value="1"/>
</dbReference>
<dbReference type="OrthoDB" id="67004at2759"/>
<keyword evidence="5 7" id="KW-0472">Membrane</keyword>
<feature type="transmembrane region" description="Helical" evidence="7">
    <location>
        <begin position="67"/>
        <end position="88"/>
    </location>
</feature>
<evidence type="ECO:0000256" key="7">
    <source>
        <dbReference type="SAM" id="Phobius"/>
    </source>
</evidence>
<dbReference type="PANTHER" id="PTHR30506:SF3">
    <property type="entry name" value="UPF0126 INNER MEMBRANE PROTEIN YADS-RELATED"/>
    <property type="match status" value="1"/>
</dbReference>
<dbReference type="EMBL" id="KQ241882">
    <property type="protein sequence ID" value="KNC82891.1"/>
    <property type="molecule type" value="Genomic_DNA"/>
</dbReference>
<name>A0A0L0G236_9EUKA</name>
<evidence type="ECO:0000256" key="3">
    <source>
        <dbReference type="ARBA" id="ARBA00022692"/>
    </source>
</evidence>
<gene>
    <name evidence="9" type="ORF">SARC_04834</name>
</gene>
<feature type="domain" description="Glycine transporter" evidence="8">
    <location>
        <begin position="16"/>
        <end position="88"/>
    </location>
</feature>
<feature type="transmembrane region" description="Helical" evidence="7">
    <location>
        <begin position="100"/>
        <end position="120"/>
    </location>
</feature>
<comment type="subcellular location">
    <subcellularLocation>
        <location evidence="1">Cell membrane</location>
        <topology evidence="1">Multi-pass membrane protein</topology>
    </subcellularLocation>
</comment>
<dbReference type="STRING" id="667725.A0A0L0G236"/>
<feature type="transmembrane region" description="Helical" evidence="7">
    <location>
        <begin position="161"/>
        <end position="180"/>
    </location>
</feature>
<dbReference type="Pfam" id="PF03458">
    <property type="entry name" value="Gly_transporter"/>
    <property type="match status" value="2"/>
</dbReference>
<feature type="region of interest" description="Disordered" evidence="6">
    <location>
        <begin position="230"/>
        <end position="252"/>
    </location>
</feature>
<keyword evidence="10" id="KW-1185">Reference proteome</keyword>
<proteinExistence type="predicted"/>
<dbReference type="InterPro" id="IPR005115">
    <property type="entry name" value="Gly_transporter"/>
</dbReference>
<feature type="compositionally biased region" description="Polar residues" evidence="6">
    <location>
        <begin position="316"/>
        <end position="325"/>
    </location>
</feature>
<evidence type="ECO:0000256" key="1">
    <source>
        <dbReference type="ARBA" id="ARBA00004651"/>
    </source>
</evidence>
<evidence type="ECO:0000256" key="6">
    <source>
        <dbReference type="SAM" id="MobiDB-lite"/>
    </source>
</evidence>
<dbReference type="GeneID" id="25905338"/>
<evidence type="ECO:0000259" key="8">
    <source>
        <dbReference type="Pfam" id="PF03458"/>
    </source>
</evidence>
<dbReference type="RefSeq" id="XP_014156793.1">
    <property type="nucleotide sequence ID" value="XM_014301318.1"/>
</dbReference>
<feature type="compositionally biased region" description="Polar residues" evidence="6">
    <location>
        <begin position="233"/>
        <end position="246"/>
    </location>
</feature>
<dbReference type="AlphaFoldDB" id="A0A0L0G236"/>
<accession>A0A0L0G236</accession>
<organism evidence="9 10">
    <name type="scientific">Sphaeroforma arctica JP610</name>
    <dbReference type="NCBI Taxonomy" id="667725"/>
    <lineage>
        <taxon>Eukaryota</taxon>
        <taxon>Ichthyosporea</taxon>
        <taxon>Ichthyophonida</taxon>
        <taxon>Sphaeroforma</taxon>
    </lineage>
</organism>
<reference evidence="9 10" key="1">
    <citation type="submission" date="2011-02" db="EMBL/GenBank/DDBJ databases">
        <title>The Genome Sequence of Sphaeroforma arctica JP610.</title>
        <authorList>
            <consortium name="The Broad Institute Genome Sequencing Platform"/>
            <person name="Russ C."/>
            <person name="Cuomo C."/>
            <person name="Young S.K."/>
            <person name="Zeng Q."/>
            <person name="Gargeya S."/>
            <person name="Alvarado L."/>
            <person name="Berlin A."/>
            <person name="Chapman S.B."/>
            <person name="Chen Z."/>
            <person name="Freedman E."/>
            <person name="Gellesch M."/>
            <person name="Goldberg J."/>
            <person name="Griggs A."/>
            <person name="Gujja S."/>
            <person name="Heilman E."/>
            <person name="Heiman D."/>
            <person name="Howarth C."/>
            <person name="Mehta T."/>
            <person name="Neiman D."/>
            <person name="Pearson M."/>
            <person name="Roberts A."/>
            <person name="Saif S."/>
            <person name="Shea T."/>
            <person name="Shenoy N."/>
            <person name="Sisk P."/>
            <person name="Stolte C."/>
            <person name="Sykes S."/>
            <person name="White J."/>
            <person name="Yandava C."/>
            <person name="Burger G."/>
            <person name="Gray M.W."/>
            <person name="Holland P.W.H."/>
            <person name="King N."/>
            <person name="Lang F.B.F."/>
            <person name="Roger A.J."/>
            <person name="Ruiz-Trillo I."/>
            <person name="Haas B."/>
            <person name="Nusbaum C."/>
            <person name="Birren B."/>
        </authorList>
    </citation>
    <scope>NUCLEOTIDE SEQUENCE [LARGE SCALE GENOMIC DNA]</scope>
    <source>
        <strain evidence="9 10">JP610</strain>
    </source>
</reference>
<evidence type="ECO:0000256" key="4">
    <source>
        <dbReference type="ARBA" id="ARBA00022989"/>
    </source>
</evidence>
<feature type="transmembrane region" description="Helical" evidence="7">
    <location>
        <begin position="126"/>
        <end position="149"/>
    </location>
</feature>
<evidence type="ECO:0000256" key="2">
    <source>
        <dbReference type="ARBA" id="ARBA00022475"/>
    </source>
</evidence>
<sequence>MADTKSSQEVDLILDILDIVGTVVFAIEGGLSGAREGCDIVGMIIFAFVTACGGGTVRDLILDLPVFWISNALYLYLSMAAVVLVYIVSFFKDLSVFPPFLMMLLDAIGLGAFVVMGATKSLQLDLPIPTCIFMAVLSGAGGGVIRDTLSGRIATVFKEDVYCVSAGLGAFIYSLCWKLIDNLDGTGLISLTVCTILLVTGVRILGYVYHAKLPKPKQVLRQMTRPLSYKKSGITTNDSHSQSGGSDQPREPEGFLIESQVYEDLDRGIDMLNDIMRQRLQDREVLRPDKSGLDGSLRRDMAFMGPREAVRRRLQSESSNMTLSHTNDDGGSRINEDRTLAARMGSELNIPMGTINRQPSSGSAGSYATGVSVFSAMPDEYDGMDKRRVSFADEAIGPPGSPLRLNVDVTTPEKSSLFGDGIGSSKATESKEKMSTGESQLDMVDQMYTSEDRSEGGEELPARLSDILESTPSVLKLTKGPGRRNLK</sequence>
<keyword evidence="4 7" id="KW-1133">Transmembrane helix</keyword>
<feature type="domain" description="Glycine transporter" evidence="8">
    <location>
        <begin position="104"/>
        <end position="177"/>
    </location>
</feature>
<keyword evidence="2" id="KW-1003">Cell membrane</keyword>
<dbReference type="GO" id="GO:0005886">
    <property type="term" value="C:plasma membrane"/>
    <property type="evidence" value="ECO:0007669"/>
    <property type="project" value="UniProtKB-SubCell"/>
</dbReference>
<dbReference type="Proteomes" id="UP000054560">
    <property type="component" value="Unassembled WGS sequence"/>
</dbReference>